<gene>
    <name evidence="2" type="primary">pplD3</name>
    <name evidence="2" type="ORF">H359_0441</name>
</gene>
<dbReference type="PANTHER" id="PTHR21248">
    <property type="entry name" value="CARDIOLIPIN SYNTHASE"/>
    <property type="match status" value="1"/>
</dbReference>
<dbReference type="EMBL" id="APJW01000001">
    <property type="protein sequence ID" value="EQM63145.1"/>
    <property type="molecule type" value="Genomic_DNA"/>
</dbReference>
<dbReference type="Proteomes" id="UP000016064">
    <property type="component" value="Unassembled WGS sequence"/>
</dbReference>
<dbReference type="Pfam" id="PF13091">
    <property type="entry name" value="PLDc_2"/>
    <property type="match status" value="1"/>
</dbReference>
<proteinExistence type="predicted"/>
<feature type="domain" description="PLD phosphodiesterase" evidence="1">
    <location>
        <begin position="100"/>
        <end position="127"/>
    </location>
</feature>
<protein>
    <submittedName>
        <fullName evidence="2">Phospholipase D proteinase</fullName>
    </submittedName>
</protein>
<evidence type="ECO:0000313" key="2">
    <source>
        <dbReference type="EMBL" id="EQM63145.1"/>
    </source>
</evidence>
<dbReference type="SMART" id="SM00155">
    <property type="entry name" value="PLDc"/>
    <property type="match status" value="2"/>
</dbReference>
<comment type="caution">
    <text evidence="2">The sequence shown here is derived from an EMBL/GenBank/DDBJ whole genome shotgun (WGS) entry which is preliminary data.</text>
</comment>
<sequence length="436" mass="50605">MVYDNGREVYEQLLKFIDAAEHYVELCPCMTGGALLEEILEHLDKRLQEVEQLTSYMIIQPTLIDLQDKKLLSDMRAKWGSRFSYVFTGCPPSSNILAPNVIEMHVKLSIFDGKYIIIGGTNFEDFMCTPGDKIPEEVESSRLMIGGVKRPLAFRDQDIAVASPILGLELRKEFHAHYKLWSAYEKHLWFNKNIQDFRNDELPPLSIEEAETSYCSAFEDNNDLIFVDLSNIRVIFSGPDEQVNSITREYRRLIDEAKHDLRIAQMYFLPKEEIISGLINACYHRGVSLQVVTNGCTDRSPSITGVYAWGNRMNYFPLYYGERPPLWKKMIFYNRQPNPHVQIHEFYIPDTQFHKKCMIADDVFVIGSYNFGRKSDICDYESIMVIESPEVVRRAIKVFDKDKTLSTQVQPRDSLDWYFHPVHHVVGHLQINFMPA</sequence>
<organism evidence="2 3">
    <name type="scientific">Chlamydia ibidis 10-1398/6</name>
    <dbReference type="NCBI Taxonomy" id="1046581"/>
    <lineage>
        <taxon>Bacteria</taxon>
        <taxon>Pseudomonadati</taxon>
        <taxon>Chlamydiota</taxon>
        <taxon>Chlamydiia</taxon>
        <taxon>Chlamydiales</taxon>
        <taxon>Chlamydiaceae</taxon>
        <taxon>Chlamydia/Chlamydophila group</taxon>
        <taxon>Chlamydia</taxon>
    </lineage>
</organism>
<accession>A0ABP2XHD4</accession>
<evidence type="ECO:0000313" key="3">
    <source>
        <dbReference type="Proteomes" id="UP000016064"/>
    </source>
</evidence>
<keyword evidence="3" id="KW-1185">Reference proteome</keyword>
<dbReference type="Gene3D" id="3.30.870.10">
    <property type="entry name" value="Endonuclease Chain A"/>
    <property type="match status" value="2"/>
</dbReference>
<evidence type="ECO:0000259" key="1">
    <source>
        <dbReference type="PROSITE" id="PS50035"/>
    </source>
</evidence>
<dbReference type="PROSITE" id="PS50035">
    <property type="entry name" value="PLD"/>
    <property type="match status" value="1"/>
</dbReference>
<dbReference type="InterPro" id="IPR001736">
    <property type="entry name" value="PLipase_D/transphosphatidylase"/>
</dbReference>
<dbReference type="InterPro" id="IPR025202">
    <property type="entry name" value="PLD-like_dom"/>
</dbReference>
<name>A0ABP2XHD4_9CHLA</name>
<dbReference type="SUPFAM" id="SSF56024">
    <property type="entry name" value="Phospholipase D/nuclease"/>
    <property type="match status" value="2"/>
</dbReference>
<dbReference type="PANTHER" id="PTHR21248:SF22">
    <property type="entry name" value="PHOSPHOLIPASE D"/>
    <property type="match status" value="1"/>
</dbReference>
<reference evidence="2 3" key="1">
    <citation type="submission" date="2013-07" db="EMBL/GenBank/DDBJ databases">
        <title>Isolation of a new Chlamydia species from the feral Sacred Ibis (Threskiornis aethiopicus): Chlamydia ibidis.</title>
        <authorList>
            <person name="Vorimore F."/>
            <person name="Hsia R.-C."/>
            <person name="Huot-Creasy H."/>
            <person name="Bastian S."/>
            <person name="Deruyter L."/>
            <person name="Passet A."/>
            <person name="Sachse K."/>
            <person name="Bavoil P."/>
            <person name="Myers G."/>
            <person name="Laroucau K."/>
        </authorList>
    </citation>
    <scope>NUCLEOTIDE SEQUENCE [LARGE SCALE GENOMIC DNA]</scope>
    <source>
        <strain evidence="2 3">10-1398/6</strain>
    </source>
</reference>